<dbReference type="AlphaFoldDB" id="Q9ZGG4"/>
<proteinExistence type="predicted"/>
<gene>
    <name evidence="1" type="primary">petL</name>
</gene>
<evidence type="ECO:0000313" key="1">
    <source>
        <dbReference type="EMBL" id="AAC84015.1"/>
    </source>
</evidence>
<dbReference type="PIR" id="T31443">
    <property type="entry name" value="T31443"/>
</dbReference>
<organism evidence="1">
    <name type="scientific">Heliobacterium mobile</name>
    <name type="common">Heliobacillus mobilis</name>
    <dbReference type="NCBI Taxonomy" id="28064"/>
    <lineage>
        <taxon>Bacteria</taxon>
        <taxon>Bacillati</taxon>
        <taxon>Bacillota</taxon>
        <taxon>Clostridia</taxon>
        <taxon>Eubacteriales</taxon>
        <taxon>Heliobacteriaceae</taxon>
        <taxon>Heliobacterium</taxon>
    </lineage>
</organism>
<name>Q9ZGG4_HELMO</name>
<accession>Q9ZGG4</accession>
<sequence>MLWLPSILLCHFGIIQRICPGSRNSMYIL</sequence>
<dbReference type="EMBL" id="AF080002">
    <property type="protein sequence ID" value="AAC84015.1"/>
    <property type="molecule type" value="Genomic_DNA"/>
</dbReference>
<reference evidence="1" key="1">
    <citation type="journal article" date="1998" name="Proc. Natl. Acad. Sci. U.S.A.">
        <title>Tracking molecular evolution of photosynthesis by characterization of a major photosynthesis gene cluster from Heliobacillus mobilis.</title>
        <authorList>
            <person name="Xiong J."/>
            <person name="Inoue K."/>
            <person name="Bauer C.E."/>
        </authorList>
    </citation>
    <scope>NUCLEOTIDE SEQUENCE</scope>
</reference>
<protein>
    <submittedName>
        <fullName evidence="1">Cytochrome bc subunit VI PetL</fullName>
    </submittedName>
</protein>